<reference evidence="2 3" key="1">
    <citation type="submission" date="2017-09" db="EMBL/GenBank/DDBJ databases">
        <title>Depth-based differentiation of microbial function through sediment-hosted aquifers and enrichment of novel symbionts in the deep terrestrial subsurface.</title>
        <authorList>
            <person name="Probst A.J."/>
            <person name="Ladd B."/>
            <person name="Jarett J.K."/>
            <person name="Geller-Mcgrath D.E."/>
            <person name="Sieber C.M."/>
            <person name="Emerson J.B."/>
            <person name="Anantharaman K."/>
            <person name="Thomas B.C."/>
            <person name="Malmstrom R."/>
            <person name="Stieglmeier M."/>
            <person name="Klingl A."/>
            <person name="Woyke T."/>
            <person name="Ryan C.M."/>
            <person name="Banfield J.F."/>
        </authorList>
    </citation>
    <scope>NUCLEOTIDE SEQUENCE [LARGE SCALE GENOMIC DNA]</scope>
    <source>
        <strain evidence="2">CG22_combo_CG10-13_8_21_14_all_43_12</strain>
    </source>
</reference>
<sequence>MIDFLDTFFRALLIFIVVLFLIGLVVPMDKTVKANFFDGQVAAERARHNLSHSDTVTFIFTQPGTYSISFFPKEEGDSAVPSGFTITVTADDVPMVKVVKKFSIHDLSVMIIKDGHIEQQDLFFPEE</sequence>
<keyword evidence="1" id="KW-0812">Transmembrane</keyword>
<keyword evidence="1" id="KW-0472">Membrane</keyword>
<keyword evidence="1" id="KW-1133">Transmembrane helix</keyword>
<accession>A0A2H0DTW6</accession>
<gene>
    <name evidence="2" type="ORF">COW83_03505</name>
</gene>
<protein>
    <submittedName>
        <fullName evidence="2">Uncharacterized protein</fullName>
    </submittedName>
</protein>
<dbReference type="Proteomes" id="UP000231136">
    <property type="component" value="Unassembled WGS sequence"/>
</dbReference>
<dbReference type="EMBL" id="PCTR01000111">
    <property type="protein sequence ID" value="PIP85584.1"/>
    <property type="molecule type" value="Genomic_DNA"/>
</dbReference>
<name>A0A2H0DTW6_9BACT</name>
<proteinExistence type="predicted"/>
<evidence type="ECO:0000313" key="3">
    <source>
        <dbReference type="Proteomes" id="UP000231136"/>
    </source>
</evidence>
<feature type="transmembrane region" description="Helical" evidence="1">
    <location>
        <begin position="7"/>
        <end position="26"/>
    </location>
</feature>
<dbReference type="AlphaFoldDB" id="A0A2H0DTW6"/>
<comment type="caution">
    <text evidence="2">The sequence shown here is derived from an EMBL/GenBank/DDBJ whole genome shotgun (WGS) entry which is preliminary data.</text>
</comment>
<evidence type="ECO:0000313" key="2">
    <source>
        <dbReference type="EMBL" id="PIP85584.1"/>
    </source>
</evidence>
<organism evidence="2 3">
    <name type="scientific">Candidatus Collierbacteria bacterium CG22_combo_CG10-13_8_21_14_all_43_12</name>
    <dbReference type="NCBI Taxonomy" id="1974537"/>
    <lineage>
        <taxon>Bacteria</taxon>
        <taxon>Candidatus Collieribacteriota</taxon>
    </lineage>
</organism>
<evidence type="ECO:0000256" key="1">
    <source>
        <dbReference type="SAM" id="Phobius"/>
    </source>
</evidence>